<keyword evidence="8" id="KW-0472">Membrane</keyword>
<dbReference type="Gene3D" id="3.40.50.300">
    <property type="entry name" value="P-loop containing nucleotide triphosphate hydrolases"/>
    <property type="match status" value="1"/>
</dbReference>
<evidence type="ECO:0000313" key="10">
    <source>
        <dbReference type="EMBL" id="MET3794709.1"/>
    </source>
</evidence>
<dbReference type="GO" id="GO:0005524">
    <property type="term" value="F:ATP binding"/>
    <property type="evidence" value="ECO:0007669"/>
    <property type="project" value="UniProtKB-KW"/>
</dbReference>
<dbReference type="InterPro" id="IPR003593">
    <property type="entry name" value="AAA+_ATPase"/>
</dbReference>
<comment type="caution">
    <text evidence="10">The sequence shown here is derived from an EMBL/GenBank/DDBJ whole genome shotgun (WGS) entry which is preliminary data.</text>
</comment>
<dbReference type="PANTHER" id="PTHR43166">
    <property type="entry name" value="AMINO ACID IMPORT ATP-BINDING PROTEIN"/>
    <property type="match status" value="1"/>
</dbReference>
<dbReference type="InterPro" id="IPR050086">
    <property type="entry name" value="MetN_ABC_transporter-like"/>
</dbReference>
<keyword evidence="7" id="KW-0029">Amino-acid transport</keyword>
<dbReference type="SMART" id="SM00382">
    <property type="entry name" value="AAA"/>
    <property type="match status" value="1"/>
</dbReference>
<evidence type="ECO:0000256" key="4">
    <source>
        <dbReference type="ARBA" id="ARBA00022475"/>
    </source>
</evidence>
<dbReference type="InterPro" id="IPR017871">
    <property type="entry name" value="ABC_transporter-like_CS"/>
</dbReference>
<evidence type="ECO:0000256" key="7">
    <source>
        <dbReference type="ARBA" id="ARBA00022970"/>
    </source>
</evidence>
<dbReference type="RefSeq" id="WP_354199620.1">
    <property type="nucleotide sequence ID" value="NZ_JBEPML010000028.1"/>
</dbReference>
<evidence type="ECO:0000313" key="11">
    <source>
        <dbReference type="Proteomes" id="UP001549076"/>
    </source>
</evidence>
<proteinExistence type="inferred from homology"/>
<dbReference type="EMBL" id="JBEPML010000028">
    <property type="protein sequence ID" value="MET3794709.1"/>
    <property type="molecule type" value="Genomic_DNA"/>
</dbReference>
<evidence type="ECO:0000256" key="6">
    <source>
        <dbReference type="ARBA" id="ARBA00022840"/>
    </source>
</evidence>
<dbReference type="PROSITE" id="PS00211">
    <property type="entry name" value="ABC_TRANSPORTER_1"/>
    <property type="match status" value="1"/>
</dbReference>
<dbReference type="CDD" id="cd03262">
    <property type="entry name" value="ABC_HisP_GlnQ"/>
    <property type="match status" value="1"/>
</dbReference>
<dbReference type="Proteomes" id="UP001549076">
    <property type="component" value="Unassembled WGS sequence"/>
</dbReference>
<accession>A0ABV2N7A6</accession>
<feature type="domain" description="ABC transporter" evidence="9">
    <location>
        <begin position="11"/>
        <end position="255"/>
    </location>
</feature>
<evidence type="ECO:0000256" key="3">
    <source>
        <dbReference type="ARBA" id="ARBA00022448"/>
    </source>
</evidence>
<dbReference type="Pfam" id="PF00005">
    <property type="entry name" value="ABC_tran"/>
    <property type="match status" value="1"/>
</dbReference>
<comment type="similarity">
    <text evidence="2">Belongs to the ABC transporter superfamily.</text>
</comment>
<comment type="subcellular location">
    <subcellularLocation>
        <location evidence="1">Cell membrane</location>
        <topology evidence="1">Peripheral membrane protein</topology>
    </subcellularLocation>
</comment>
<keyword evidence="11" id="KW-1185">Reference proteome</keyword>
<dbReference type="PANTHER" id="PTHR43166:SF9">
    <property type="entry name" value="GLUTAMATE_ASPARTATE IMPORT ATP-BINDING PROTEIN GLTL"/>
    <property type="match status" value="1"/>
</dbReference>
<gene>
    <name evidence="10" type="ORF">ABID37_004949</name>
</gene>
<dbReference type="PROSITE" id="PS50893">
    <property type="entry name" value="ABC_TRANSPORTER_2"/>
    <property type="match status" value="1"/>
</dbReference>
<evidence type="ECO:0000259" key="9">
    <source>
        <dbReference type="PROSITE" id="PS50893"/>
    </source>
</evidence>
<evidence type="ECO:0000256" key="2">
    <source>
        <dbReference type="ARBA" id="ARBA00005417"/>
    </source>
</evidence>
<keyword evidence="3" id="KW-0813">Transport</keyword>
<dbReference type="InterPro" id="IPR030679">
    <property type="entry name" value="ABC_ATPase_HisP-typ"/>
</dbReference>
<evidence type="ECO:0000256" key="5">
    <source>
        <dbReference type="ARBA" id="ARBA00022741"/>
    </source>
</evidence>
<keyword evidence="6 10" id="KW-0067">ATP-binding</keyword>
<protein>
    <submittedName>
        <fullName evidence="10">Polar amino acid transport system ATP-binding protein</fullName>
    </submittedName>
</protein>
<name>A0ABV2N7A6_9HYPH</name>
<dbReference type="InterPro" id="IPR027417">
    <property type="entry name" value="P-loop_NTPase"/>
</dbReference>
<evidence type="ECO:0000256" key="1">
    <source>
        <dbReference type="ARBA" id="ARBA00004202"/>
    </source>
</evidence>
<sequence length="261" mass="28529">MHDTSENRPVLRIRGLGKSYGNVEVLKDIDLDVERGQTVAIIGPSGSGKTTLLRCVNFLVPYDRGEVIVDGDLVGYRKTAAGLKLQSDAEISLKRQKTGMVFQRFALFPHKSVLENLIEGPVQVLRQPRQVATERAMAVLGSVGMSAKADAYPAELSGGQQQRVGIARALCMEPLLLLFDEATSALDPELVGEVLAVMRRLSDEKRTMLVVTHELRFAREAADRIVFMEAGRIVADLPTSVFFEEPPTPRIAAFIAASLGK</sequence>
<keyword evidence="4" id="KW-1003">Cell membrane</keyword>
<dbReference type="SUPFAM" id="SSF52540">
    <property type="entry name" value="P-loop containing nucleoside triphosphate hydrolases"/>
    <property type="match status" value="1"/>
</dbReference>
<keyword evidence="5" id="KW-0547">Nucleotide-binding</keyword>
<dbReference type="PIRSF" id="PIRSF039085">
    <property type="entry name" value="ABC_ATPase_HisP"/>
    <property type="match status" value="1"/>
</dbReference>
<dbReference type="InterPro" id="IPR003439">
    <property type="entry name" value="ABC_transporter-like_ATP-bd"/>
</dbReference>
<reference evidence="10 11" key="1">
    <citation type="submission" date="2024-06" db="EMBL/GenBank/DDBJ databases">
        <title>Genomic Encyclopedia of Type Strains, Phase IV (KMG-IV): sequencing the most valuable type-strain genomes for metagenomic binning, comparative biology and taxonomic classification.</title>
        <authorList>
            <person name="Goeker M."/>
        </authorList>
    </citation>
    <scope>NUCLEOTIDE SEQUENCE [LARGE SCALE GENOMIC DNA]</scope>
    <source>
        <strain evidence="10 11">DSM 27865</strain>
    </source>
</reference>
<organism evidence="10 11">
    <name type="scientific">Aquamicrobium terrae</name>
    <dbReference type="NCBI Taxonomy" id="1324945"/>
    <lineage>
        <taxon>Bacteria</taxon>
        <taxon>Pseudomonadati</taxon>
        <taxon>Pseudomonadota</taxon>
        <taxon>Alphaproteobacteria</taxon>
        <taxon>Hyphomicrobiales</taxon>
        <taxon>Phyllobacteriaceae</taxon>
        <taxon>Aquamicrobium</taxon>
    </lineage>
</organism>
<evidence type="ECO:0000256" key="8">
    <source>
        <dbReference type="ARBA" id="ARBA00023136"/>
    </source>
</evidence>